<keyword evidence="1" id="KW-0472">Membrane</keyword>
<protein>
    <recommendedName>
        <fullName evidence="5">Bacteroides conjugative transposon TraN protein</fullName>
    </recommendedName>
</protein>
<accession>A0A378U1J5</accession>
<evidence type="ECO:0000313" key="4">
    <source>
        <dbReference type="Proteomes" id="UP000255024"/>
    </source>
</evidence>
<evidence type="ECO:0000313" key="3">
    <source>
        <dbReference type="EMBL" id="STZ69129.1"/>
    </source>
</evidence>
<keyword evidence="1" id="KW-1133">Transmembrane helix</keyword>
<evidence type="ECO:0008006" key="5">
    <source>
        <dbReference type="Google" id="ProtNLM"/>
    </source>
</evidence>
<keyword evidence="2" id="KW-0732">Signal</keyword>
<dbReference type="EMBL" id="UGQL01000002">
    <property type="protein sequence ID" value="STZ69129.1"/>
    <property type="molecule type" value="Genomic_DNA"/>
</dbReference>
<dbReference type="AlphaFoldDB" id="A0A378U1J5"/>
<feature type="transmembrane region" description="Helical" evidence="1">
    <location>
        <begin position="385"/>
        <end position="402"/>
    </location>
</feature>
<feature type="chain" id="PRO_5016929844" description="Bacteroides conjugative transposon TraN protein" evidence="2">
    <location>
        <begin position="27"/>
        <end position="410"/>
    </location>
</feature>
<keyword evidence="1" id="KW-0812">Transmembrane</keyword>
<dbReference type="RefSeq" id="WP_115091941.1">
    <property type="nucleotide sequence ID" value="NZ_CP068107.1"/>
</dbReference>
<feature type="signal peptide" evidence="2">
    <location>
        <begin position="1"/>
        <end position="26"/>
    </location>
</feature>
<reference evidence="3 4" key="1">
    <citation type="submission" date="2018-06" db="EMBL/GenBank/DDBJ databases">
        <authorList>
            <consortium name="Pathogen Informatics"/>
            <person name="Doyle S."/>
        </authorList>
    </citation>
    <scope>NUCLEOTIDE SEQUENCE [LARGE SCALE GENOMIC DNA]</scope>
    <source>
        <strain evidence="3 4">NCTC11179</strain>
    </source>
</reference>
<gene>
    <name evidence="3" type="ORF">NCTC11179_02626</name>
</gene>
<organism evidence="3 4">
    <name type="scientific">Myroides odoratus</name>
    <name type="common">Flavobacterium odoratum</name>
    <dbReference type="NCBI Taxonomy" id="256"/>
    <lineage>
        <taxon>Bacteria</taxon>
        <taxon>Pseudomonadati</taxon>
        <taxon>Bacteroidota</taxon>
        <taxon>Flavobacteriia</taxon>
        <taxon>Flavobacteriales</taxon>
        <taxon>Flavobacteriaceae</taxon>
        <taxon>Myroides</taxon>
    </lineage>
</organism>
<evidence type="ECO:0000256" key="1">
    <source>
        <dbReference type="SAM" id="Phobius"/>
    </source>
</evidence>
<name>A0A378U1J5_MYROD</name>
<proteinExistence type="predicted"/>
<dbReference type="Proteomes" id="UP000255024">
    <property type="component" value="Unassembled WGS sequence"/>
</dbReference>
<keyword evidence="4" id="KW-1185">Reference proteome</keyword>
<evidence type="ECO:0000256" key="2">
    <source>
        <dbReference type="SAM" id="SignalP"/>
    </source>
</evidence>
<sequence>MKKIHKIAAAWMVGSTCLLSMSSGYAQTKMYKASLLPVTTSGYYSIELDNRLVGNATTDLSNLRIFKQEQGEAIEVPYFIRAVQPTSKETKMVEYPLIDRVERDSINRFIIHNPEEKKITDFYVTINKADVAITASVRGSNNKQDWFIVKQKTPIYTYTSSEREEETLFVSIPEGRYPYYEMELINNQSTPLKVNKVSTVVGTKTYDQFSPMLLQYDKSITHSKEKKTIVSFVPQELNYKLNKVVLEVESPRDYYRKAVLRDSVTKVAVPLVLSSKQRNEWVLNDVLVQNPYIEIENGNNIPLTIQSVQLYSLTRFATAYLEVNESYDIEVNSATKGSPEYDITYFKNDIPSNLPLVQTQEFKVVTAVKEEANEEQSNRDRLNKILWAVLIVVGLFIVYICYKTFQKLEK</sequence>